<proteinExistence type="inferred from homology"/>
<comment type="similarity">
    <text evidence="2 6">Belongs to the MIP/aquaporin (TC 1.A.8) family.</text>
</comment>
<dbReference type="InterPro" id="IPR034294">
    <property type="entry name" value="Aquaporin_transptr"/>
</dbReference>
<feature type="transmembrane region" description="Helical" evidence="7">
    <location>
        <begin position="55"/>
        <end position="79"/>
    </location>
</feature>
<keyword evidence="3 6" id="KW-0812">Transmembrane</keyword>
<evidence type="ECO:0000256" key="4">
    <source>
        <dbReference type="ARBA" id="ARBA00022989"/>
    </source>
</evidence>
<dbReference type="PANTHER" id="PTHR19139">
    <property type="entry name" value="AQUAPORIN TRANSPORTER"/>
    <property type="match status" value="1"/>
</dbReference>
<keyword evidence="4 7" id="KW-1133">Transmembrane helix</keyword>
<feature type="transmembrane region" description="Helical" evidence="7">
    <location>
        <begin position="173"/>
        <end position="194"/>
    </location>
</feature>
<dbReference type="Pfam" id="PF00230">
    <property type="entry name" value="MIP"/>
    <property type="match status" value="1"/>
</dbReference>
<dbReference type="Gene3D" id="1.20.1080.10">
    <property type="entry name" value="Glycerol uptake facilitator protein"/>
    <property type="match status" value="1"/>
</dbReference>
<accession>A0ABR4QH63</accession>
<evidence type="ECO:0000256" key="7">
    <source>
        <dbReference type="SAM" id="Phobius"/>
    </source>
</evidence>
<dbReference type="InterPro" id="IPR000425">
    <property type="entry name" value="MIP"/>
</dbReference>
<dbReference type="PRINTS" id="PR00783">
    <property type="entry name" value="MINTRINSICP"/>
</dbReference>
<comment type="subcellular location">
    <subcellularLocation>
        <location evidence="1">Membrane</location>
        <topology evidence="1">Multi-pass membrane protein</topology>
    </subcellularLocation>
</comment>
<keyword evidence="5 7" id="KW-0472">Membrane</keyword>
<comment type="caution">
    <text evidence="8">The sequence shown here is derived from an EMBL/GenBank/DDBJ whole genome shotgun (WGS) entry which is preliminary data.</text>
</comment>
<evidence type="ECO:0000256" key="3">
    <source>
        <dbReference type="ARBA" id="ARBA00022692"/>
    </source>
</evidence>
<keyword evidence="9" id="KW-1185">Reference proteome</keyword>
<feature type="transmembrane region" description="Helical" evidence="7">
    <location>
        <begin position="129"/>
        <end position="153"/>
    </location>
</feature>
<evidence type="ECO:0000256" key="2">
    <source>
        <dbReference type="ARBA" id="ARBA00006175"/>
    </source>
</evidence>
<feature type="transmembrane region" description="Helical" evidence="7">
    <location>
        <begin position="206"/>
        <end position="226"/>
    </location>
</feature>
<organism evidence="8 9">
    <name type="scientific">Taenia crassiceps</name>
    <dbReference type="NCBI Taxonomy" id="6207"/>
    <lineage>
        <taxon>Eukaryota</taxon>
        <taxon>Metazoa</taxon>
        <taxon>Spiralia</taxon>
        <taxon>Lophotrochozoa</taxon>
        <taxon>Platyhelminthes</taxon>
        <taxon>Cestoda</taxon>
        <taxon>Eucestoda</taxon>
        <taxon>Cyclophyllidea</taxon>
        <taxon>Taeniidae</taxon>
        <taxon>Taenia</taxon>
    </lineage>
</organism>
<sequence>MDQSIDVFRVRFHSTQTRSNTWTMKSVRDTNNNLGGYLPNFTLHTETFFCRGQNWLVILQLFFGELVASAMVTFPYFLIDPTLRYCAVSEALAVGALVYAAVWVTYPLSGAQINPIITLAFGLTRRICFYFMPIYWIAQFLGAGFAMSIAYYISPFVKLSPDMGLTVPRSGITTLQTLWLECLITFLLLVVILAGTDEARETVWTMGDGSTLACVYMLMYFAITIVTKNLTGASMNPFRSIIAAILRVNFEHQWIYAVGPLVGCLVAVVFNEVVLTEDACWIRTKAWLTDAHYFRNHSYSLSGRPSKASTQAKKDTGHHRSGVALLFWNDCTVTEEAKKS</sequence>
<dbReference type="Proteomes" id="UP001651158">
    <property type="component" value="Unassembled WGS sequence"/>
</dbReference>
<dbReference type="EMBL" id="JAKROA010000003">
    <property type="protein sequence ID" value="KAL5108745.1"/>
    <property type="molecule type" value="Genomic_DNA"/>
</dbReference>
<evidence type="ECO:0000256" key="1">
    <source>
        <dbReference type="ARBA" id="ARBA00004141"/>
    </source>
</evidence>
<dbReference type="InterPro" id="IPR023271">
    <property type="entry name" value="Aquaporin-like"/>
</dbReference>
<feature type="transmembrane region" description="Helical" evidence="7">
    <location>
        <begin position="91"/>
        <end position="108"/>
    </location>
</feature>
<dbReference type="SUPFAM" id="SSF81338">
    <property type="entry name" value="Aquaporin-like"/>
    <property type="match status" value="1"/>
</dbReference>
<keyword evidence="6" id="KW-0813">Transport</keyword>
<evidence type="ECO:0000313" key="9">
    <source>
        <dbReference type="Proteomes" id="UP001651158"/>
    </source>
</evidence>
<name>A0ABR4QH63_9CEST</name>
<feature type="transmembrane region" description="Helical" evidence="7">
    <location>
        <begin position="254"/>
        <end position="275"/>
    </location>
</feature>
<dbReference type="PANTHER" id="PTHR19139:SF199">
    <property type="entry name" value="MIP17260P"/>
    <property type="match status" value="1"/>
</dbReference>
<evidence type="ECO:0000256" key="5">
    <source>
        <dbReference type="ARBA" id="ARBA00023136"/>
    </source>
</evidence>
<reference evidence="8 9" key="1">
    <citation type="journal article" date="2022" name="Front. Cell. Infect. Microbiol.">
        <title>The Genomes of Two Strains of Taenia crassiceps the Animal Model for the Study of Human Cysticercosis.</title>
        <authorList>
            <person name="Bobes R.J."/>
            <person name="Estrada K."/>
            <person name="Rios-Valencia D.G."/>
            <person name="Calderon-Gallegos A."/>
            <person name="de la Torre P."/>
            <person name="Carrero J.C."/>
            <person name="Sanchez-Flores A."/>
            <person name="Laclette J.P."/>
        </authorList>
    </citation>
    <scope>NUCLEOTIDE SEQUENCE [LARGE SCALE GENOMIC DNA]</scope>
    <source>
        <strain evidence="8">WFUcys</strain>
    </source>
</reference>
<evidence type="ECO:0000313" key="8">
    <source>
        <dbReference type="EMBL" id="KAL5108745.1"/>
    </source>
</evidence>
<evidence type="ECO:0000256" key="6">
    <source>
        <dbReference type="RuleBase" id="RU000477"/>
    </source>
</evidence>
<protein>
    <submittedName>
        <fullName evidence="8">Aquaporin-4</fullName>
    </submittedName>
</protein>
<gene>
    <name evidence="8" type="ORF">TcWFU_003600</name>
</gene>